<proteinExistence type="predicted"/>
<evidence type="ECO:0000313" key="2">
    <source>
        <dbReference type="EMBL" id="RDU95261.1"/>
    </source>
</evidence>
<keyword evidence="3" id="KW-1185">Reference proteome</keyword>
<feature type="chain" id="PRO_5017702304" description="DUF2846 domain-containing protein" evidence="1">
    <location>
        <begin position="19"/>
        <end position="143"/>
    </location>
</feature>
<reference evidence="2 3" key="1">
    <citation type="submission" date="2018-08" db="EMBL/GenBank/DDBJ databases">
        <title>Paraburkholderia sp. DHOM06 isolated from forest soil.</title>
        <authorList>
            <person name="Gao Z.-H."/>
            <person name="Qiu L.-H."/>
        </authorList>
    </citation>
    <scope>NUCLEOTIDE SEQUENCE [LARGE SCALE GENOMIC DNA]</scope>
    <source>
        <strain evidence="2 3">DHOM06</strain>
    </source>
</reference>
<name>A0A3D8JS74_9BURK</name>
<gene>
    <name evidence="2" type="ORF">DWV00_30215</name>
</gene>
<sequence length="143" mass="15462">MLLAPALLLGACATPANSDYTGDFAGHFTVVQTSNSRAPLASVDLKFEANGYGYIAMQKPSDHSYTSVHLYYCRSLDVKRDSAQVQDYPSHQVRCSGDDGRVYFLTLGPAGMKLGQFSTASGYALSIGIGYGVFTRYSLDRPL</sequence>
<dbReference type="AlphaFoldDB" id="A0A3D8JS74"/>
<evidence type="ECO:0000313" key="3">
    <source>
        <dbReference type="Proteomes" id="UP000256838"/>
    </source>
</evidence>
<comment type="caution">
    <text evidence="2">The sequence shown here is derived from an EMBL/GenBank/DDBJ whole genome shotgun (WGS) entry which is preliminary data.</text>
</comment>
<protein>
    <recommendedName>
        <fullName evidence="4">DUF2846 domain-containing protein</fullName>
    </recommendedName>
</protein>
<dbReference type="EMBL" id="QRGA01000021">
    <property type="protein sequence ID" value="RDU95261.1"/>
    <property type="molecule type" value="Genomic_DNA"/>
</dbReference>
<feature type="signal peptide" evidence="1">
    <location>
        <begin position="1"/>
        <end position="18"/>
    </location>
</feature>
<keyword evidence="1" id="KW-0732">Signal</keyword>
<evidence type="ECO:0008006" key="4">
    <source>
        <dbReference type="Google" id="ProtNLM"/>
    </source>
</evidence>
<evidence type="ECO:0000256" key="1">
    <source>
        <dbReference type="SAM" id="SignalP"/>
    </source>
</evidence>
<organism evidence="2 3">
    <name type="scientific">Trinickia dinghuensis</name>
    <dbReference type="NCBI Taxonomy" id="2291023"/>
    <lineage>
        <taxon>Bacteria</taxon>
        <taxon>Pseudomonadati</taxon>
        <taxon>Pseudomonadota</taxon>
        <taxon>Betaproteobacteria</taxon>
        <taxon>Burkholderiales</taxon>
        <taxon>Burkholderiaceae</taxon>
        <taxon>Trinickia</taxon>
    </lineage>
</organism>
<dbReference type="Proteomes" id="UP000256838">
    <property type="component" value="Unassembled WGS sequence"/>
</dbReference>
<accession>A0A3D8JS74</accession>